<feature type="coiled-coil region" evidence="6">
    <location>
        <begin position="98"/>
        <end position="125"/>
    </location>
</feature>
<dbReference type="GO" id="GO:0005783">
    <property type="term" value="C:endoplasmic reticulum"/>
    <property type="evidence" value="ECO:0007669"/>
    <property type="project" value="TreeGrafter"/>
</dbReference>
<evidence type="ECO:0000313" key="10">
    <source>
        <dbReference type="Proteomes" id="UP000444721"/>
    </source>
</evidence>
<dbReference type="EMBL" id="VFQX01000015">
    <property type="protein sequence ID" value="KAF0981278.1"/>
    <property type="molecule type" value="Genomic_DNA"/>
</dbReference>
<keyword evidence="6" id="KW-0175">Coiled coil</keyword>
<comment type="similarity">
    <text evidence="1">Belongs to the ATP-dependent AMP-binding enzyme family.</text>
</comment>
<keyword evidence="7" id="KW-0812">Transmembrane</keyword>
<keyword evidence="2" id="KW-0436">Ligase</keyword>
<keyword evidence="7" id="KW-1133">Transmembrane helix</keyword>
<dbReference type="PROSITE" id="PS00455">
    <property type="entry name" value="AMP_BINDING"/>
    <property type="match status" value="1"/>
</dbReference>
<organism evidence="9 10">
    <name type="scientific">Naegleria fowleri</name>
    <name type="common">Brain eating amoeba</name>
    <dbReference type="NCBI Taxonomy" id="5763"/>
    <lineage>
        <taxon>Eukaryota</taxon>
        <taxon>Discoba</taxon>
        <taxon>Heterolobosea</taxon>
        <taxon>Tetramitia</taxon>
        <taxon>Eutetramitia</taxon>
        <taxon>Vahlkampfiidae</taxon>
        <taxon>Naegleria</taxon>
    </lineage>
</organism>
<dbReference type="Gene3D" id="3.40.50.12780">
    <property type="entry name" value="N-terminal domain of ligase-like"/>
    <property type="match status" value="1"/>
</dbReference>
<dbReference type="PANTHER" id="PTHR43272:SF83">
    <property type="entry name" value="ACYL-COA SYNTHETASE LONG-CHAIN, ISOFORM J"/>
    <property type="match status" value="1"/>
</dbReference>
<accession>A0A6A5C623</accession>
<evidence type="ECO:0000256" key="4">
    <source>
        <dbReference type="ARBA" id="ARBA00022840"/>
    </source>
</evidence>
<feature type="transmembrane region" description="Helical" evidence="7">
    <location>
        <begin position="6"/>
        <end position="23"/>
    </location>
</feature>
<sequence length="847" mass="97095">MAILAFLLNWVDYILFLIMYYWNGKKYLVHDLRGDMDPSLLASPYFPSKDSIKIKNPKEYFDLENKSPIYRHLMSHTHDGSLVEKESVLDELLPASIRDKLFNQVDEQRLKVKNLLQQHAKQENIQNLQHATSWKNLEYPDLKMSKEVEQRVVPETLFQYFKHCMQHYADKPCIGQRVLRKMHTKEVNAENGKKKVWYTPEFENEATMYTYRQFEERVDALARAMQKCFNLESSGGDLDFFTFDDSHESDQTRNSRFAIYDDTSYEWFVTALALFQQNVSIVTVYASLGIDSLIQALNESKVSGVMINFSSLKEVVPKIASQCPRVKYILYNLRMCENSTDAVEKREKLLNELTQKYGQHLVLTNIEEMIEMGLQDKRNQQSVTEFKIKGKPHTSKDVCILMYTSGSTSAPKGVLITHHNLLSAIASFNVCLGIERTLEYIHVAYLPLAHILEILVHSIIFLRGGMIGYGNARTLSEGTCLPCGDMKFWRPSVLVGVPKVFDTIKKGAQLQLHSIAEKRGPFLGWLVNTLFQIAYQCKKNAISHNRDTPFWNWLVFKKFTDGVGGRLKLMLSGGSALIPETQEFLRIGFNCVFMQGYGLTETCAGSTVSNAYFPFATAHCGPPVPCVEIRLVDVPEMGYTHRDQPNPRGELWVRGENVTLGYYKQKELTLEAYGKLPGEEGDAFFKTGDIVEILPNGYIRVVDRVKNLTKLQHGEYIALNKLESIFADTPFIQPNGILVYGDSFRDYAVALALPQMKYLESVAREKGIEFTSSKDLLRNPQMLKLILKSLDELADQAKLASFERVKKIYLCEEDWTVENGMLTATQKLKRHAIVEKYKRQIEEMYQE</sequence>
<evidence type="ECO:0000256" key="2">
    <source>
        <dbReference type="ARBA" id="ARBA00022598"/>
    </source>
</evidence>
<dbReference type="GeneID" id="68119753"/>
<evidence type="ECO:0000259" key="8">
    <source>
        <dbReference type="Pfam" id="PF00501"/>
    </source>
</evidence>
<gene>
    <name evidence="9" type="ORF">FDP41_012538</name>
</gene>
<dbReference type="PANTHER" id="PTHR43272">
    <property type="entry name" value="LONG-CHAIN-FATTY-ACID--COA LIGASE"/>
    <property type="match status" value="1"/>
</dbReference>
<keyword evidence="3" id="KW-0547">Nucleotide-binding</keyword>
<dbReference type="OMA" id="RWEPVFH"/>
<reference evidence="9 10" key="1">
    <citation type="journal article" date="2019" name="Sci. Rep.">
        <title>Nanopore sequencing improves the draft genome of the human pathogenic amoeba Naegleria fowleri.</title>
        <authorList>
            <person name="Liechti N."/>
            <person name="Schurch N."/>
            <person name="Bruggmann R."/>
            <person name="Wittwer M."/>
        </authorList>
    </citation>
    <scope>NUCLEOTIDE SEQUENCE [LARGE SCALE GENOMIC DNA]</scope>
    <source>
        <strain evidence="9 10">ATCC 30894</strain>
    </source>
</reference>
<evidence type="ECO:0000313" key="9">
    <source>
        <dbReference type="EMBL" id="KAF0981278.1"/>
    </source>
</evidence>
<dbReference type="GO" id="GO:0016020">
    <property type="term" value="C:membrane"/>
    <property type="evidence" value="ECO:0007669"/>
    <property type="project" value="TreeGrafter"/>
</dbReference>
<evidence type="ECO:0000256" key="7">
    <source>
        <dbReference type="SAM" id="Phobius"/>
    </source>
</evidence>
<dbReference type="GO" id="GO:0005524">
    <property type="term" value="F:ATP binding"/>
    <property type="evidence" value="ECO:0007669"/>
    <property type="project" value="UniProtKB-KW"/>
</dbReference>
<dbReference type="Pfam" id="PF00501">
    <property type="entry name" value="AMP-binding"/>
    <property type="match status" value="1"/>
</dbReference>
<proteinExistence type="inferred from homology"/>
<name>A0A6A5C623_NAEFO</name>
<dbReference type="InterPro" id="IPR000873">
    <property type="entry name" value="AMP-dep_synth/lig_dom"/>
</dbReference>
<dbReference type="Proteomes" id="UP000444721">
    <property type="component" value="Unassembled WGS sequence"/>
</dbReference>
<dbReference type="GO" id="GO:0004467">
    <property type="term" value="F:long-chain fatty acid-CoA ligase activity"/>
    <property type="evidence" value="ECO:0007669"/>
    <property type="project" value="UniProtKB-EC"/>
</dbReference>
<dbReference type="VEuPathDB" id="AmoebaDB:NF0069170"/>
<dbReference type="InterPro" id="IPR020845">
    <property type="entry name" value="AMP-binding_CS"/>
</dbReference>
<evidence type="ECO:0000256" key="5">
    <source>
        <dbReference type="ARBA" id="ARBA00036813"/>
    </source>
</evidence>
<dbReference type="SUPFAM" id="SSF56801">
    <property type="entry name" value="Acetyl-CoA synthetase-like"/>
    <property type="match status" value="1"/>
</dbReference>
<keyword evidence="10" id="KW-1185">Reference proteome</keyword>
<dbReference type="OrthoDB" id="1700726at2759"/>
<keyword evidence="4" id="KW-0067">ATP-binding</keyword>
<comment type="catalytic activity">
    <reaction evidence="5">
        <text>a long-chain fatty acid + ATP + CoA = a long-chain fatty acyl-CoA + AMP + diphosphate</text>
        <dbReference type="Rhea" id="RHEA:15421"/>
        <dbReference type="ChEBI" id="CHEBI:30616"/>
        <dbReference type="ChEBI" id="CHEBI:33019"/>
        <dbReference type="ChEBI" id="CHEBI:57287"/>
        <dbReference type="ChEBI" id="CHEBI:57560"/>
        <dbReference type="ChEBI" id="CHEBI:83139"/>
        <dbReference type="ChEBI" id="CHEBI:456215"/>
        <dbReference type="EC" id="6.2.1.3"/>
    </reaction>
</comment>
<dbReference type="VEuPathDB" id="AmoebaDB:FDP41_012538"/>
<dbReference type="VEuPathDB" id="AmoebaDB:NfTy_023820"/>
<comment type="caution">
    <text evidence="9">The sequence shown here is derived from an EMBL/GenBank/DDBJ whole genome shotgun (WGS) entry which is preliminary data.</text>
</comment>
<dbReference type="AlphaFoldDB" id="A0A6A5C623"/>
<feature type="domain" description="AMP-dependent synthetase/ligase" evidence="8">
    <location>
        <begin position="252"/>
        <end position="663"/>
    </location>
</feature>
<evidence type="ECO:0000256" key="1">
    <source>
        <dbReference type="ARBA" id="ARBA00006432"/>
    </source>
</evidence>
<keyword evidence="7" id="KW-0472">Membrane</keyword>
<dbReference type="InterPro" id="IPR042099">
    <property type="entry name" value="ANL_N_sf"/>
</dbReference>
<dbReference type="RefSeq" id="XP_044565991.1">
    <property type="nucleotide sequence ID" value="XM_044703068.1"/>
</dbReference>
<protein>
    <recommendedName>
        <fullName evidence="8">AMP-dependent synthetase/ligase domain-containing protein</fullName>
    </recommendedName>
</protein>
<evidence type="ECO:0000256" key="6">
    <source>
        <dbReference type="SAM" id="Coils"/>
    </source>
</evidence>
<evidence type="ECO:0000256" key="3">
    <source>
        <dbReference type="ARBA" id="ARBA00022741"/>
    </source>
</evidence>